<keyword evidence="1" id="KW-0732">Signal</keyword>
<evidence type="ECO:0000256" key="1">
    <source>
        <dbReference type="SAM" id="SignalP"/>
    </source>
</evidence>
<dbReference type="InterPro" id="IPR038643">
    <property type="entry name" value="PliI_sf"/>
</dbReference>
<sequence>MKALLACVLAGLLLGTTLAAAGAAIRQEQIQFEKGKTSTIITGKLKGDQIVDYQLRASAGQSMATTFKPSNLSAYFNVLPPGSSDVAIFVGSVSGNRFKAELPTDGVYTIRVYLMRSAARRNETANYTLEVGIAGRGKTAAAASKASPVTGLPFDRTLELQGIRFHVTSANEGSANTLRIVPANLEIDNSPIERTINGTVTGAEVADLNVDGSPEIYIYITSAGSGSYGSLVAYSVNRRKSLSEVYLPPLTQDKVASKGYMGQDEFAVVESALVQRFPVYRDTDTNAKPTGSTRQLQYKLVPGEASWILKVDRVVEY</sequence>
<dbReference type="InterPro" id="IPR031948">
    <property type="entry name" value="PliI"/>
</dbReference>
<organism evidence="2 3">
    <name type="scientific">Gloeobacter morelensis MG652769</name>
    <dbReference type="NCBI Taxonomy" id="2781736"/>
    <lineage>
        <taxon>Bacteria</taxon>
        <taxon>Bacillati</taxon>
        <taxon>Cyanobacteriota</taxon>
        <taxon>Cyanophyceae</taxon>
        <taxon>Gloeobacterales</taxon>
        <taxon>Gloeobacteraceae</taxon>
        <taxon>Gloeobacter</taxon>
        <taxon>Gloeobacter morelensis</taxon>
    </lineage>
</organism>
<keyword evidence="3" id="KW-1185">Reference proteome</keyword>
<evidence type="ECO:0000313" key="3">
    <source>
        <dbReference type="Proteomes" id="UP001054846"/>
    </source>
</evidence>
<dbReference type="Gene3D" id="2.40.128.460">
    <property type="entry name" value="Periplasmic lysozyme inhibitor of I-type lysozyme"/>
    <property type="match status" value="1"/>
</dbReference>
<feature type="chain" id="PRO_5045345930" evidence="1">
    <location>
        <begin position="20"/>
        <end position="317"/>
    </location>
</feature>
<dbReference type="Gene3D" id="2.60.120.380">
    <property type="match status" value="1"/>
</dbReference>
<reference evidence="2 3" key="1">
    <citation type="journal article" date="2021" name="Genome Biol. Evol.">
        <title>Complete Genome Sequencing of a Novel Gloeobacter Species from a Waterfall Cave in Mexico.</title>
        <authorList>
            <person name="Saw J.H."/>
            <person name="Cardona T."/>
            <person name="Montejano G."/>
        </authorList>
    </citation>
    <scope>NUCLEOTIDE SEQUENCE [LARGE SCALE GENOMIC DNA]</scope>
    <source>
        <strain evidence="2">MG652769</strain>
    </source>
</reference>
<dbReference type="RefSeq" id="WP_230842483.1">
    <property type="nucleotide sequence ID" value="NZ_CP063845.1"/>
</dbReference>
<name>A0ABY3PNI0_9CYAN</name>
<feature type="signal peptide" evidence="1">
    <location>
        <begin position="1"/>
        <end position="19"/>
    </location>
</feature>
<evidence type="ECO:0000313" key="2">
    <source>
        <dbReference type="EMBL" id="UFP95258.1"/>
    </source>
</evidence>
<protein>
    <submittedName>
        <fullName evidence="2">PliI family lysozyme inhibitor of I-type lysozyme</fullName>
    </submittedName>
</protein>
<proteinExistence type="predicted"/>
<dbReference type="Pfam" id="PF16743">
    <property type="entry name" value="PliI"/>
    <property type="match status" value="1"/>
</dbReference>
<accession>A0ABY3PNI0</accession>
<dbReference type="EMBL" id="CP063845">
    <property type="protein sequence ID" value="UFP95258.1"/>
    <property type="molecule type" value="Genomic_DNA"/>
</dbReference>
<dbReference type="CDD" id="cd09632">
    <property type="entry name" value="PliI_like"/>
    <property type="match status" value="1"/>
</dbReference>
<dbReference type="Proteomes" id="UP001054846">
    <property type="component" value="Chromosome"/>
</dbReference>
<gene>
    <name evidence="2" type="ORF">ISF26_03120</name>
</gene>